<dbReference type="AlphaFoldDB" id="A0A812IT30"/>
<evidence type="ECO:0000313" key="1">
    <source>
        <dbReference type="EMBL" id="CAE7158118.1"/>
    </source>
</evidence>
<sequence length="207" mass="23527">MLFPMYTVAADVLLQMTKVEPHEKLKAWGMLVDFRDDLGRAAFVSHQWLTQQHPDPEFQQFRVLQDAIERILNSSGSLSLDPATEAVVPTAKPRPVKDFQTKALFFWYDYFSCPQLHDSALFVDRITSRQEQTKAINSIPAYVTRCDFFLALCPVLDCRVEGKVLTPATWSSRGWCRLERVACELSPNSTWIVIRSATSIEAVGTLL</sequence>
<name>A0A812IT30_9DINO</name>
<dbReference type="Proteomes" id="UP000601435">
    <property type="component" value="Unassembled WGS sequence"/>
</dbReference>
<organism evidence="1 2">
    <name type="scientific">Symbiodinium necroappetens</name>
    <dbReference type="NCBI Taxonomy" id="1628268"/>
    <lineage>
        <taxon>Eukaryota</taxon>
        <taxon>Sar</taxon>
        <taxon>Alveolata</taxon>
        <taxon>Dinophyceae</taxon>
        <taxon>Suessiales</taxon>
        <taxon>Symbiodiniaceae</taxon>
        <taxon>Symbiodinium</taxon>
    </lineage>
</organism>
<comment type="caution">
    <text evidence="1">The sequence shown here is derived from an EMBL/GenBank/DDBJ whole genome shotgun (WGS) entry which is preliminary data.</text>
</comment>
<feature type="non-terminal residue" evidence="1">
    <location>
        <position position="207"/>
    </location>
</feature>
<gene>
    <name evidence="1" type="primary">ANK2</name>
    <name evidence="1" type="ORF">SNEC2469_LOCUS321</name>
</gene>
<accession>A0A812IT30</accession>
<dbReference type="OrthoDB" id="409306at2759"/>
<protein>
    <submittedName>
        <fullName evidence="1">ANK2 protein</fullName>
    </submittedName>
</protein>
<keyword evidence="2" id="KW-1185">Reference proteome</keyword>
<proteinExistence type="predicted"/>
<dbReference type="EMBL" id="CAJNJA010001238">
    <property type="protein sequence ID" value="CAE7158118.1"/>
    <property type="molecule type" value="Genomic_DNA"/>
</dbReference>
<evidence type="ECO:0000313" key="2">
    <source>
        <dbReference type="Proteomes" id="UP000601435"/>
    </source>
</evidence>
<reference evidence="1" key="1">
    <citation type="submission" date="2021-02" db="EMBL/GenBank/DDBJ databases">
        <authorList>
            <person name="Dougan E. K."/>
            <person name="Rhodes N."/>
            <person name="Thang M."/>
            <person name="Chan C."/>
        </authorList>
    </citation>
    <scope>NUCLEOTIDE SEQUENCE</scope>
</reference>